<feature type="disulfide bond" description="Redox-active" evidence="3">
    <location>
        <begin position="88"/>
        <end position="94"/>
    </location>
</feature>
<feature type="binding site" evidence="2">
    <location>
        <position position="214"/>
    </location>
    <ligand>
        <name>substrate</name>
    </ligand>
</feature>
<dbReference type="GO" id="GO:0005829">
    <property type="term" value="C:cytosol"/>
    <property type="evidence" value="ECO:0007669"/>
    <property type="project" value="TreeGrafter"/>
</dbReference>
<comment type="similarity">
    <text evidence="1">Belongs to the PNP/UDP phosphorylase family.</text>
</comment>
<keyword evidence="5" id="KW-1185">Reference proteome</keyword>
<dbReference type="Proteomes" id="UP000887566">
    <property type="component" value="Unplaced"/>
</dbReference>
<keyword evidence="3" id="KW-1015">Disulfide bond</keyword>
<evidence type="ECO:0000259" key="4">
    <source>
        <dbReference type="Pfam" id="PF01048"/>
    </source>
</evidence>
<dbReference type="PANTHER" id="PTHR43691">
    <property type="entry name" value="URIDINE PHOSPHORYLASE"/>
    <property type="match status" value="1"/>
</dbReference>
<organism evidence="5 6">
    <name type="scientific">Plectus sambesii</name>
    <dbReference type="NCBI Taxonomy" id="2011161"/>
    <lineage>
        <taxon>Eukaryota</taxon>
        <taxon>Metazoa</taxon>
        <taxon>Ecdysozoa</taxon>
        <taxon>Nematoda</taxon>
        <taxon>Chromadorea</taxon>
        <taxon>Plectida</taxon>
        <taxon>Plectina</taxon>
        <taxon>Plectoidea</taxon>
        <taxon>Plectidae</taxon>
        <taxon>Plectus</taxon>
    </lineage>
</organism>
<evidence type="ECO:0000256" key="1">
    <source>
        <dbReference type="ARBA" id="ARBA00010456"/>
    </source>
</evidence>
<proteinExistence type="inferred from homology"/>
<dbReference type="GO" id="GO:0004850">
    <property type="term" value="F:uridine phosphorylase activity"/>
    <property type="evidence" value="ECO:0007669"/>
    <property type="project" value="InterPro"/>
</dbReference>
<dbReference type="InterPro" id="IPR035994">
    <property type="entry name" value="Nucleoside_phosphorylase_sf"/>
</dbReference>
<feature type="domain" description="Nucleoside phosphorylase" evidence="4">
    <location>
        <begin position="55"/>
        <end position="300"/>
    </location>
</feature>
<feature type="binding site" evidence="2">
    <location>
        <begin position="136"/>
        <end position="139"/>
    </location>
    <ligand>
        <name>phosphate</name>
        <dbReference type="ChEBI" id="CHEBI:43474"/>
    </ligand>
</feature>
<evidence type="ECO:0000256" key="2">
    <source>
        <dbReference type="PIRSR" id="PIRSR610059-50"/>
    </source>
</evidence>
<dbReference type="AlphaFoldDB" id="A0A914UM93"/>
<evidence type="ECO:0000256" key="3">
    <source>
        <dbReference type="PIRSR" id="PIRSR610059-51"/>
    </source>
</evidence>
<protein>
    <submittedName>
        <fullName evidence="6">Nucleoside phosphorylase domain-containing protein</fullName>
    </submittedName>
</protein>
<dbReference type="Gene3D" id="3.40.50.1580">
    <property type="entry name" value="Nucleoside phosphorylase domain"/>
    <property type="match status" value="1"/>
</dbReference>
<evidence type="ECO:0000313" key="6">
    <source>
        <dbReference type="WBParaSite" id="PSAMB.scaffold10size141368.g30.t1"/>
    </source>
</evidence>
<dbReference type="PANTHER" id="PTHR43691:SF11">
    <property type="entry name" value="FI09636P-RELATED"/>
    <property type="match status" value="1"/>
</dbReference>
<dbReference type="GO" id="GO:0009166">
    <property type="term" value="P:nucleotide catabolic process"/>
    <property type="evidence" value="ECO:0007669"/>
    <property type="project" value="InterPro"/>
</dbReference>
<dbReference type="WBParaSite" id="PSAMB.scaffold10size141368.g30.t1">
    <property type="protein sequence ID" value="PSAMB.scaffold10size141368.g30.t1"/>
    <property type="gene ID" value="PSAMB.scaffold10size141368.g30"/>
</dbReference>
<feature type="binding site" evidence="2">
    <location>
        <position position="216"/>
    </location>
    <ligand>
        <name>substrate</name>
    </ligand>
</feature>
<name>A0A914UM93_9BILA</name>
<dbReference type="InterPro" id="IPR000845">
    <property type="entry name" value="Nucleoside_phosphorylase_d"/>
</dbReference>
<dbReference type="Pfam" id="PF01048">
    <property type="entry name" value="PNP_UDP_1"/>
    <property type="match status" value="1"/>
</dbReference>
<reference evidence="6" key="1">
    <citation type="submission" date="2022-11" db="UniProtKB">
        <authorList>
            <consortium name="WormBaseParasite"/>
        </authorList>
    </citation>
    <scope>IDENTIFICATION</scope>
</reference>
<evidence type="ECO:0000313" key="5">
    <source>
        <dbReference type="Proteomes" id="UP000887566"/>
    </source>
</evidence>
<accession>A0A914UM93</accession>
<dbReference type="CDD" id="cd17763">
    <property type="entry name" value="UP_hUPP-like"/>
    <property type="match status" value="1"/>
</dbReference>
<dbReference type="SUPFAM" id="SSF53167">
    <property type="entry name" value="Purine and uridine phosphorylases"/>
    <property type="match status" value="1"/>
</dbReference>
<dbReference type="InterPro" id="IPR010059">
    <property type="entry name" value="Uridine_phosphorylase_euk"/>
</dbReference>
<feature type="binding site" evidence="2">
    <location>
        <position position="92"/>
    </location>
    <ligand>
        <name>phosphate</name>
        <dbReference type="ChEBI" id="CHEBI:43474"/>
    </ligand>
</feature>
<sequence length="312" mass="34489">MANLKESELKELEIEERCLRLSNPHLLPDEDDVLYHFGLTKHSTDLPVVFGDVRFVCTGGSVGRLACVAQEIATSLGITDGSDRRNLCNSDRYCMYKVGPALCVNHGMGVPSLSIMLIEVIKLLHHARCKNVTFFRIGTSGGLGLEPGTVVVSNAAVNCELKPIHVQYVLGQRTERPATLDQKLVQELLEIGSTLPFPVATGATMCADDFYEGQGRLDGAFCEYSMEDKFKYIQTLFDAGVRNIEMESVCFASMMTRADVRGAIVCATIVNRFDGDQVAIDKATIKQFETRPMDLVIAYIKRHWKKPEVSAS</sequence>
<dbReference type="NCBIfam" id="TIGR01719">
    <property type="entry name" value="euk_UDPppase"/>
    <property type="match status" value="1"/>
</dbReference>
<dbReference type="GO" id="GO:0006218">
    <property type="term" value="P:uridine catabolic process"/>
    <property type="evidence" value="ECO:0007669"/>
    <property type="project" value="TreeGrafter"/>
</dbReference>